<dbReference type="Proteomes" id="UP000242913">
    <property type="component" value="Unassembled WGS sequence"/>
</dbReference>
<evidence type="ECO:0000313" key="1">
    <source>
        <dbReference type="EMBL" id="OZC04880.1"/>
    </source>
</evidence>
<evidence type="ECO:0000313" key="2">
    <source>
        <dbReference type="Proteomes" id="UP000242913"/>
    </source>
</evidence>
<proteinExistence type="predicted"/>
<reference evidence="1 2" key="1">
    <citation type="submission" date="2015-12" db="EMBL/GenBank/DDBJ databases">
        <title>Draft genome of the nematode, Onchocerca flexuosa.</title>
        <authorList>
            <person name="Mitreva M."/>
        </authorList>
    </citation>
    <scope>NUCLEOTIDE SEQUENCE [LARGE SCALE GENOMIC DNA]</scope>
    <source>
        <strain evidence="1">Red Deer</strain>
    </source>
</reference>
<name>A0A238BJP0_9BILA</name>
<dbReference type="AlphaFoldDB" id="A0A238BJP0"/>
<sequence length="72" mass="8423">MTYSNTLLMIGLYPDCHDGMLRIFCLENIRNISRLTYTKQIKFLATFLLADIYSSYPTESYPTKLLIYCLGR</sequence>
<gene>
    <name evidence="1" type="ORF">X798_08150</name>
</gene>
<accession>A0A238BJP0</accession>
<dbReference type="EMBL" id="KZ271567">
    <property type="protein sequence ID" value="OZC04880.1"/>
    <property type="molecule type" value="Genomic_DNA"/>
</dbReference>
<keyword evidence="2" id="KW-1185">Reference proteome</keyword>
<protein>
    <submittedName>
        <fullName evidence="1">Uncharacterized protein</fullName>
    </submittedName>
</protein>
<organism evidence="1 2">
    <name type="scientific">Onchocerca flexuosa</name>
    <dbReference type="NCBI Taxonomy" id="387005"/>
    <lineage>
        <taxon>Eukaryota</taxon>
        <taxon>Metazoa</taxon>
        <taxon>Ecdysozoa</taxon>
        <taxon>Nematoda</taxon>
        <taxon>Chromadorea</taxon>
        <taxon>Rhabditida</taxon>
        <taxon>Spirurina</taxon>
        <taxon>Spiruromorpha</taxon>
        <taxon>Filarioidea</taxon>
        <taxon>Onchocercidae</taxon>
        <taxon>Onchocerca</taxon>
    </lineage>
</organism>